<sequence length="235" mass="27524">MRLYRGDFIENLTEPGLYRIDGIRSKTFGRGDPYYIDKNSLIEAIRQHTEPNSPVDIDYYNKTDFISFTTERKRAMYWASAMGKISLVNCDIDYFETHYIFTIDIEEEKLIKINEGIYFFEYACNPLLKQPNSPYILDYPAVVPTCPICQGLKSNHSLYLIDSVEFLNRHSDSEKYKGAFENAIRDKEWLLLPNDSINHGRSARIPRADFWSVTHFMVEGKPRDPFRYSIRGIID</sequence>
<name>A0A552FHR4_MICAE</name>
<protein>
    <submittedName>
        <fullName evidence="1">Uncharacterized protein</fullName>
    </submittedName>
</protein>
<evidence type="ECO:0000313" key="1">
    <source>
        <dbReference type="EMBL" id="TRU46263.1"/>
    </source>
</evidence>
<organism evidence="1 2">
    <name type="scientific">Microcystis aeruginosa Ma_QC_Ca_00000000_S207</name>
    <dbReference type="NCBI Taxonomy" id="2486251"/>
    <lineage>
        <taxon>Bacteria</taxon>
        <taxon>Bacillati</taxon>
        <taxon>Cyanobacteriota</taxon>
        <taxon>Cyanophyceae</taxon>
        <taxon>Oscillatoriophycideae</taxon>
        <taxon>Chroococcales</taxon>
        <taxon>Microcystaceae</taxon>
        <taxon>Microcystis</taxon>
    </lineage>
</organism>
<proteinExistence type="predicted"/>
<reference evidence="1 2" key="1">
    <citation type="submission" date="2019-01" db="EMBL/GenBank/DDBJ databases">
        <title>Coherence of Microcystis species and biogeography revealed through population genomics.</title>
        <authorList>
            <person name="Perez-Carrascal O.M."/>
            <person name="Terrat Y."/>
            <person name="Giani A."/>
            <person name="Fortin N."/>
            <person name="Tromas N."/>
            <person name="Shapiro B.J."/>
        </authorList>
    </citation>
    <scope>NUCLEOTIDE SEQUENCE [LARGE SCALE GENOMIC DNA]</scope>
    <source>
        <strain evidence="1">Ma_QC_Ca_00000000_S207</strain>
    </source>
</reference>
<dbReference type="EMBL" id="SFBF01000249">
    <property type="protein sequence ID" value="TRU46263.1"/>
    <property type="molecule type" value="Genomic_DNA"/>
</dbReference>
<dbReference type="AlphaFoldDB" id="A0A552FHR4"/>
<accession>A0A552FHR4</accession>
<comment type="caution">
    <text evidence="1">The sequence shown here is derived from an EMBL/GenBank/DDBJ whole genome shotgun (WGS) entry which is preliminary data.</text>
</comment>
<dbReference type="Proteomes" id="UP000320293">
    <property type="component" value="Unassembled WGS sequence"/>
</dbReference>
<evidence type="ECO:0000313" key="2">
    <source>
        <dbReference type="Proteomes" id="UP000320293"/>
    </source>
</evidence>
<gene>
    <name evidence="1" type="ORF">EWV91_13025</name>
</gene>